<feature type="region of interest" description="Disordered" evidence="4">
    <location>
        <begin position="421"/>
        <end position="460"/>
    </location>
</feature>
<protein>
    <recommendedName>
        <fullName evidence="5">PRP1 splicing factor N-terminal domain-containing protein</fullName>
    </recommendedName>
</protein>
<comment type="caution">
    <text evidence="6">The sequence shown here is derived from an EMBL/GenBank/DDBJ whole genome shotgun (WGS) entry which is preliminary data.</text>
</comment>
<evidence type="ECO:0000256" key="4">
    <source>
        <dbReference type="SAM" id="MobiDB-lite"/>
    </source>
</evidence>
<proteinExistence type="predicted"/>
<feature type="compositionally biased region" description="Acidic residues" evidence="4">
    <location>
        <begin position="432"/>
        <end position="442"/>
    </location>
</feature>
<dbReference type="InterPro" id="IPR003107">
    <property type="entry name" value="HAT"/>
</dbReference>
<evidence type="ECO:0000313" key="7">
    <source>
        <dbReference type="Proteomes" id="UP001470230"/>
    </source>
</evidence>
<dbReference type="PANTHER" id="PTHR11246">
    <property type="entry name" value="PRE-MRNA SPLICING FACTOR"/>
    <property type="match status" value="1"/>
</dbReference>
<dbReference type="PANTHER" id="PTHR11246:SF1">
    <property type="entry name" value="PRE-MRNA-PROCESSING FACTOR 6"/>
    <property type="match status" value="1"/>
</dbReference>
<feature type="compositionally biased region" description="Basic and acidic residues" evidence="4">
    <location>
        <begin position="446"/>
        <end position="459"/>
    </location>
</feature>
<gene>
    <name evidence="6" type="ORF">M9Y10_037869</name>
</gene>
<evidence type="ECO:0000256" key="3">
    <source>
        <dbReference type="ARBA" id="ARBA00023242"/>
    </source>
</evidence>
<dbReference type="InterPro" id="IPR010491">
    <property type="entry name" value="PRP1_N"/>
</dbReference>
<comment type="subcellular location">
    <subcellularLocation>
        <location evidence="1">Nucleus</location>
    </subcellularLocation>
</comment>
<dbReference type="Proteomes" id="UP001470230">
    <property type="component" value="Unassembled WGS sequence"/>
</dbReference>
<dbReference type="EMBL" id="JAPFFF010000006">
    <property type="protein sequence ID" value="KAK8886836.1"/>
    <property type="molecule type" value="Genomic_DNA"/>
</dbReference>
<dbReference type="InterPro" id="IPR011990">
    <property type="entry name" value="TPR-like_helical_dom_sf"/>
</dbReference>
<dbReference type="SMART" id="SM00386">
    <property type="entry name" value="HAT"/>
    <property type="match status" value="2"/>
</dbReference>
<accession>A0ABR2K7U2</accession>
<dbReference type="Gene3D" id="1.25.40.10">
    <property type="entry name" value="Tetratricopeptide repeat domain"/>
    <property type="match status" value="2"/>
</dbReference>
<dbReference type="InterPro" id="IPR045075">
    <property type="entry name" value="Syf1-like"/>
</dbReference>
<dbReference type="SUPFAM" id="SSF48452">
    <property type="entry name" value="TPR-like"/>
    <property type="match status" value="2"/>
</dbReference>
<evidence type="ECO:0000256" key="1">
    <source>
        <dbReference type="ARBA" id="ARBA00004123"/>
    </source>
</evidence>
<evidence type="ECO:0000313" key="6">
    <source>
        <dbReference type="EMBL" id="KAK8886836.1"/>
    </source>
</evidence>
<evidence type="ECO:0000259" key="5">
    <source>
        <dbReference type="Pfam" id="PF06424"/>
    </source>
</evidence>
<keyword evidence="7" id="KW-1185">Reference proteome</keyword>
<sequence>MASYPFPWGPEPPGYVPGLGRGAVGFVNSIEVGKVDFETEIKSLNLARKIKKEEEKANAYYADVEEQMKSRNKNKVKEEKVSSIKQIADEIKGKFSALKLGLENVPLEDWENLPEIGATTYHRPKWDLYIHASDRMIGNDFEDSALTRLSRNDDLMEADLVKDDTDSKIMTVARAQRSVLSVQLSKIIPKQNSIDVTQFLHELDDQAARVISQFDDLDRAASLYRALTHSNKEDANSWLIRARVEEKRGNLEKAKKIARDGMINCPFSELLVMEAARLSSTQDAISLIHSALQVNHKNSEKLWLQFVSYHTNLNAKKSALEMAIRAIPKNEKIWLAAAAIEDGERHTAMLKNALEFLPDSKALWVEGINSASTYEEANSFVQSALEQLGECKDVLVAWAEADEKFNNSANINEICQRAIKSSQPTAPTQEENNQENEEEASNEPEPANKEEDQSEKEQKTNWINEATTAEKMKFVNTAVTLINSIPLASLGPPDKIIEEATMCESCEAPEVAKRLFLRNAVENGDFLSYINYEKRHDHLSEAVKLAIENRPEDDNMVIQITSVFDDLDDSRERTIRLLEEAHQRIPHSELIALTLIKNYIEAKRPDLARDFTRSIINKDPYISSLQVNYYLAMINEQYDIDIDFLKGAIQKFPRYPKFYLLLADHSNEPENILKEGLKNCPSSGEIHIAYIRTILQKDIYPYVRIRALFEKARRLCPNEALVWLLSAQFEQPDMRQTMLEDAKRNVAKEELGIVWSRQIELSQDQEGRLTLCRDALVEVKAPELYLMNAICLWRRGQVDKTRTAFENIEREFPGFGDGWVYRILFEFICGSPEDVKVATEKASKCKIEDGLVWKLTKSKKENFLSSQQKILEGLVHEKADPMSSEDSIYKEVLSLIDDLLQ</sequence>
<evidence type="ECO:0000256" key="2">
    <source>
        <dbReference type="ARBA" id="ARBA00022737"/>
    </source>
</evidence>
<organism evidence="6 7">
    <name type="scientific">Tritrichomonas musculus</name>
    <dbReference type="NCBI Taxonomy" id="1915356"/>
    <lineage>
        <taxon>Eukaryota</taxon>
        <taxon>Metamonada</taxon>
        <taxon>Parabasalia</taxon>
        <taxon>Tritrichomonadida</taxon>
        <taxon>Tritrichomonadidae</taxon>
        <taxon>Tritrichomonas</taxon>
    </lineage>
</organism>
<dbReference type="Pfam" id="PF06424">
    <property type="entry name" value="PRP1_N"/>
    <property type="match status" value="1"/>
</dbReference>
<reference evidence="6 7" key="1">
    <citation type="submission" date="2024-04" db="EMBL/GenBank/DDBJ databases">
        <title>Tritrichomonas musculus Genome.</title>
        <authorList>
            <person name="Alves-Ferreira E."/>
            <person name="Grigg M."/>
            <person name="Lorenzi H."/>
            <person name="Galac M."/>
        </authorList>
    </citation>
    <scope>NUCLEOTIDE SEQUENCE [LARGE SCALE GENOMIC DNA]</scope>
    <source>
        <strain evidence="6 7">EAF2021</strain>
    </source>
</reference>
<keyword evidence="3" id="KW-0539">Nucleus</keyword>
<name>A0ABR2K7U2_9EUKA</name>
<feature type="domain" description="PRP1 splicing factor N-terminal" evidence="5">
    <location>
        <begin position="40"/>
        <end position="120"/>
    </location>
</feature>
<keyword evidence="2" id="KW-0677">Repeat</keyword>